<evidence type="ECO:0000256" key="1">
    <source>
        <dbReference type="SAM" id="SignalP"/>
    </source>
</evidence>
<feature type="non-terminal residue" evidence="3">
    <location>
        <position position="112"/>
    </location>
</feature>
<dbReference type="EMBL" id="JADNRY010000015">
    <property type="protein sequence ID" value="KAF9073977.1"/>
    <property type="molecule type" value="Genomic_DNA"/>
</dbReference>
<dbReference type="SUPFAM" id="SSF54637">
    <property type="entry name" value="Thioesterase/thiol ester dehydrase-isomerase"/>
    <property type="match status" value="1"/>
</dbReference>
<feature type="chain" id="PRO_5040486022" description="Thioesterase domain-containing protein" evidence="1">
    <location>
        <begin position="28"/>
        <end position="112"/>
    </location>
</feature>
<dbReference type="OrthoDB" id="2831072at2759"/>
<accession>A0A9P5Q4L6</accession>
<dbReference type="InterPro" id="IPR029069">
    <property type="entry name" value="HotDog_dom_sf"/>
</dbReference>
<dbReference type="Gene3D" id="3.10.129.10">
    <property type="entry name" value="Hotdog Thioesterase"/>
    <property type="match status" value="1"/>
</dbReference>
<keyword evidence="1" id="KW-0732">Signal</keyword>
<evidence type="ECO:0000313" key="4">
    <source>
        <dbReference type="Proteomes" id="UP000772434"/>
    </source>
</evidence>
<feature type="signal peptide" evidence="1">
    <location>
        <begin position="1"/>
        <end position="27"/>
    </location>
</feature>
<feature type="domain" description="Thioesterase" evidence="2">
    <location>
        <begin position="8"/>
        <end position="66"/>
    </location>
</feature>
<dbReference type="AlphaFoldDB" id="A0A9P5Q4L6"/>
<gene>
    <name evidence="3" type="ORF">BDP27DRAFT_1215001</name>
</gene>
<dbReference type="Proteomes" id="UP000772434">
    <property type="component" value="Unassembled WGS sequence"/>
</dbReference>
<name>A0A9P5Q4L6_9AGAR</name>
<keyword evidence="4" id="KW-1185">Reference proteome</keyword>
<evidence type="ECO:0000313" key="3">
    <source>
        <dbReference type="EMBL" id="KAF9073977.1"/>
    </source>
</evidence>
<evidence type="ECO:0000259" key="2">
    <source>
        <dbReference type="Pfam" id="PF03061"/>
    </source>
</evidence>
<reference evidence="3" key="1">
    <citation type="submission" date="2020-11" db="EMBL/GenBank/DDBJ databases">
        <authorList>
            <consortium name="DOE Joint Genome Institute"/>
            <person name="Ahrendt S."/>
            <person name="Riley R."/>
            <person name="Andreopoulos W."/>
            <person name="Labutti K."/>
            <person name="Pangilinan J."/>
            <person name="Ruiz-Duenas F.J."/>
            <person name="Barrasa J.M."/>
            <person name="Sanchez-Garcia M."/>
            <person name="Camarero S."/>
            <person name="Miyauchi S."/>
            <person name="Serrano A."/>
            <person name="Linde D."/>
            <person name="Babiker R."/>
            <person name="Drula E."/>
            <person name="Ayuso-Fernandez I."/>
            <person name="Pacheco R."/>
            <person name="Padilla G."/>
            <person name="Ferreira P."/>
            <person name="Barriuso J."/>
            <person name="Kellner H."/>
            <person name="Castanera R."/>
            <person name="Alfaro M."/>
            <person name="Ramirez L."/>
            <person name="Pisabarro A.G."/>
            <person name="Kuo A."/>
            <person name="Tritt A."/>
            <person name="Lipzen A."/>
            <person name="He G."/>
            <person name="Yan M."/>
            <person name="Ng V."/>
            <person name="Cullen D."/>
            <person name="Martin F."/>
            <person name="Rosso M.-N."/>
            <person name="Henrissat B."/>
            <person name="Hibbett D."/>
            <person name="Martinez A.T."/>
            <person name="Grigoriev I.V."/>
        </authorList>
    </citation>
    <scope>NUCLEOTIDE SEQUENCE</scope>
    <source>
        <strain evidence="3">AH 40177</strain>
    </source>
</reference>
<comment type="caution">
    <text evidence="3">The sequence shown here is derived from an EMBL/GenBank/DDBJ whole genome shotgun (WGS) entry which is preliminary data.</text>
</comment>
<proteinExistence type="predicted"/>
<organism evidence="3 4">
    <name type="scientific">Rhodocollybia butyracea</name>
    <dbReference type="NCBI Taxonomy" id="206335"/>
    <lineage>
        <taxon>Eukaryota</taxon>
        <taxon>Fungi</taxon>
        <taxon>Dikarya</taxon>
        <taxon>Basidiomycota</taxon>
        <taxon>Agaricomycotina</taxon>
        <taxon>Agaricomycetes</taxon>
        <taxon>Agaricomycetidae</taxon>
        <taxon>Agaricales</taxon>
        <taxon>Marasmiineae</taxon>
        <taxon>Omphalotaceae</taxon>
        <taxon>Rhodocollybia</taxon>
    </lineage>
</organism>
<dbReference type="Pfam" id="PF03061">
    <property type="entry name" value="4HBT"/>
    <property type="match status" value="1"/>
</dbReference>
<sequence>DMANNRYTMHGGCTAFLVDMCSSLALAALTRNINPNSSKFKAVSQSLNIVYHSPAPVGDRLRIVSTTMPVPFVSKELELDSNIWSKDYHRLVASGMHNMMPVSESPSIKSHL</sequence>
<dbReference type="InterPro" id="IPR006683">
    <property type="entry name" value="Thioestr_dom"/>
</dbReference>
<protein>
    <recommendedName>
        <fullName evidence="2">Thioesterase domain-containing protein</fullName>
    </recommendedName>
</protein>